<feature type="non-terminal residue" evidence="1">
    <location>
        <position position="78"/>
    </location>
</feature>
<proteinExistence type="predicted"/>
<dbReference type="Proteomes" id="UP000823775">
    <property type="component" value="Unassembled WGS sequence"/>
</dbReference>
<protein>
    <submittedName>
        <fullName evidence="1">Uncharacterized protein</fullName>
    </submittedName>
</protein>
<dbReference type="EMBL" id="JACEIK010006860">
    <property type="protein sequence ID" value="MCE3049388.1"/>
    <property type="molecule type" value="Genomic_DNA"/>
</dbReference>
<evidence type="ECO:0000313" key="1">
    <source>
        <dbReference type="EMBL" id="MCE3049388.1"/>
    </source>
</evidence>
<accession>A0ABS8WF26</accession>
<evidence type="ECO:0000313" key="2">
    <source>
        <dbReference type="Proteomes" id="UP000823775"/>
    </source>
</evidence>
<keyword evidence="2" id="KW-1185">Reference proteome</keyword>
<sequence>MKNDGKEGNGRLKVWRMHPVFFWVRRQCQGHSQVYWLDRHLIDGFALSSGASSDELPTGFGPFNALDRVGGPSVVCGM</sequence>
<reference evidence="1 2" key="1">
    <citation type="journal article" date="2021" name="BMC Genomics">
        <title>Datura genome reveals duplications of psychoactive alkaloid biosynthetic genes and high mutation rate following tissue culture.</title>
        <authorList>
            <person name="Rajewski A."/>
            <person name="Carter-House D."/>
            <person name="Stajich J."/>
            <person name="Litt A."/>
        </authorList>
    </citation>
    <scope>NUCLEOTIDE SEQUENCE [LARGE SCALE GENOMIC DNA]</scope>
    <source>
        <strain evidence="1">AR-01</strain>
    </source>
</reference>
<gene>
    <name evidence="1" type="ORF">HAX54_044742</name>
</gene>
<name>A0ABS8WF26_DATST</name>
<organism evidence="1 2">
    <name type="scientific">Datura stramonium</name>
    <name type="common">Jimsonweed</name>
    <name type="synonym">Common thornapple</name>
    <dbReference type="NCBI Taxonomy" id="4076"/>
    <lineage>
        <taxon>Eukaryota</taxon>
        <taxon>Viridiplantae</taxon>
        <taxon>Streptophyta</taxon>
        <taxon>Embryophyta</taxon>
        <taxon>Tracheophyta</taxon>
        <taxon>Spermatophyta</taxon>
        <taxon>Magnoliopsida</taxon>
        <taxon>eudicotyledons</taxon>
        <taxon>Gunneridae</taxon>
        <taxon>Pentapetalae</taxon>
        <taxon>asterids</taxon>
        <taxon>lamiids</taxon>
        <taxon>Solanales</taxon>
        <taxon>Solanaceae</taxon>
        <taxon>Solanoideae</taxon>
        <taxon>Datureae</taxon>
        <taxon>Datura</taxon>
    </lineage>
</organism>
<comment type="caution">
    <text evidence="1">The sequence shown here is derived from an EMBL/GenBank/DDBJ whole genome shotgun (WGS) entry which is preliminary data.</text>
</comment>